<sequence>MRKSLGIAVATTLAVALTGCSGQGATPQSPSQPGRPAAEGVETAPREPLPAAFDNTAGWLVREGDSGYDSPVVTADSRLVLFRASTTKSSHVEARDARTGRIAWASAPVGIEEGFGSLSLTRKDGKEYAILTAMATEGGNGVDKATTVSRAFVFDTASAGSEVTPLHILTFPGGKAKFTVQDNGVLLAASGNTVTVVDVSDGQETRYPVADPALDAPRPCVLLVGTCNKRNTVEGLTSAGPLVQGYSAFWITGGWFSGDVVPPGASAQEGHDTAEVVAITGDLVLAAWPVKDGTSAARVWALHDGRTGQVVAAVTCQWHEADDPVDVEPVSSPGGRFLTADLTGFDLDRKQGFCFQETASRKQIHFSTVEDDGTAYGQAGRDQAPAAVSLPSGEPAALPANTRIPDRLGRAVAVFGTYTAGGEKILIYPRAAR</sequence>
<keyword evidence="3" id="KW-1185">Reference proteome</keyword>
<evidence type="ECO:0008006" key="4">
    <source>
        <dbReference type="Google" id="ProtNLM"/>
    </source>
</evidence>
<evidence type="ECO:0000256" key="1">
    <source>
        <dbReference type="SAM" id="MobiDB-lite"/>
    </source>
</evidence>
<dbReference type="SUPFAM" id="SSF50998">
    <property type="entry name" value="Quinoprotein alcohol dehydrogenase-like"/>
    <property type="match status" value="1"/>
</dbReference>
<protein>
    <recommendedName>
        <fullName evidence="4">PQQ-binding-like beta-propeller repeat protein</fullName>
    </recommendedName>
</protein>
<gene>
    <name evidence="2" type="ORF">ORV05_13460</name>
</gene>
<reference evidence="2" key="1">
    <citation type="submission" date="2022-11" db="EMBL/GenBank/DDBJ databases">
        <authorList>
            <person name="Mo P."/>
        </authorList>
    </citation>
    <scope>NUCLEOTIDE SEQUENCE</scope>
    <source>
        <strain evidence="2">HUAS 11-8</strain>
    </source>
</reference>
<dbReference type="Proteomes" id="UP001163203">
    <property type="component" value="Chromosome"/>
</dbReference>
<proteinExistence type="predicted"/>
<dbReference type="RefSeq" id="WP_268758827.1">
    <property type="nucleotide sequence ID" value="NZ_CP113836.1"/>
</dbReference>
<feature type="compositionally biased region" description="Polar residues" evidence="1">
    <location>
        <begin position="23"/>
        <end position="32"/>
    </location>
</feature>
<evidence type="ECO:0000313" key="2">
    <source>
        <dbReference type="EMBL" id="WAL68734.1"/>
    </source>
</evidence>
<name>A0ABY7B8Q5_9PSEU</name>
<dbReference type="EMBL" id="CP113836">
    <property type="protein sequence ID" value="WAL68734.1"/>
    <property type="molecule type" value="Genomic_DNA"/>
</dbReference>
<evidence type="ECO:0000313" key="3">
    <source>
        <dbReference type="Proteomes" id="UP001163203"/>
    </source>
</evidence>
<dbReference type="PROSITE" id="PS51257">
    <property type="entry name" value="PROKAR_LIPOPROTEIN"/>
    <property type="match status" value="1"/>
</dbReference>
<dbReference type="InterPro" id="IPR011047">
    <property type="entry name" value="Quinoprotein_ADH-like_sf"/>
</dbReference>
<accession>A0ABY7B8Q5</accession>
<organism evidence="2 3">
    <name type="scientific">Amycolatopsis cynarae</name>
    <dbReference type="NCBI Taxonomy" id="2995223"/>
    <lineage>
        <taxon>Bacteria</taxon>
        <taxon>Bacillati</taxon>
        <taxon>Actinomycetota</taxon>
        <taxon>Actinomycetes</taxon>
        <taxon>Pseudonocardiales</taxon>
        <taxon>Pseudonocardiaceae</taxon>
        <taxon>Amycolatopsis</taxon>
    </lineage>
</organism>
<feature type="region of interest" description="Disordered" evidence="1">
    <location>
        <begin position="21"/>
        <end position="51"/>
    </location>
</feature>
<feature type="region of interest" description="Disordered" evidence="1">
    <location>
        <begin position="375"/>
        <end position="400"/>
    </location>
</feature>